<dbReference type="PATRIC" id="fig|1053189.3.peg.2252"/>
<evidence type="ECO:0008006" key="4">
    <source>
        <dbReference type="Google" id="ProtNLM"/>
    </source>
</evidence>
<dbReference type="Proteomes" id="UP000006600">
    <property type="component" value="Unassembled WGS sequence"/>
</dbReference>
<dbReference type="HOGENOM" id="CLU_2876649_0_0_9"/>
<dbReference type="EMBL" id="AHDJ01000023">
    <property type="protein sequence ID" value="EJQ45839.1"/>
    <property type="molecule type" value="Genomic_DNA"/>
</dbReference>
<keyword evidence="1" id="KW-1133">Transmembrane helix</keyword>
<gene>
    <name evidence="2" type="ORF">IEE_02217</name>
</gene>
<protein>
    <recommendedName>
        <fullName evidence="4">Sodium:alanine symporter family protein</fullName>
    </recommendedName>
</protein>
<feature type="transmembrane region" description="Helical" evidence="1">
    <location>
        <begin position="14"/>
        <end position="33"/>
    </location>
</feature>
<keyword evidence="1" id="KW-0472">Membrane</keyword>
<name>J8B472_BACCE</name>
<organism evidence="2 3">
    <name type="scientific">Bacillus cereus BAG5X1-1</name>
    <dbReference type="NCBI Taxonomy" id="1053189"/>
    <lineage>
        <taxon>Bacteria</taxon>
        <taxon>Bacillati</taxon>
        <taxon>Bacillota</taxon>
        <taxon>Bacilli</taxon>
        <taxon>Bacillales</taxon>
        <taxon>Bacillaceae</taxon>
        <taxon>Bacillus</taxon>
        <taxon>Bacillus cereus group</taxon>
    </lineage>
</organism>
<comment type="caution">
    <text evidence="2">The sequence shown here is derived from an EMBL/GenBank/DDBJ whole genome shotgun (WGS) entry which is preliminary data.</text>
</comment>
<accession>J8B472</accession>
<proteinExistence type="predicted"/>
<evidence type="ECO:0000313" key="2">
    <source>
        <dbReference type="EMBL" id="EJQ45839.1"/>
    </source>
</evidence>
<evidence type="ECO:0000313" key="3">
    <source>
        <dbReference type="Proteomes" id="UP000006600"/>
    </source>
</evidence>
<evidence type="ECO:0000256" key="1">
    <source>
        <dbReference type="SAM" id="Phobius"/>
    </source>
</evidence>
<keyword evidence="1" id="KW-0812">Transmembrane</keyword>
<reference evidence="2 3" key="1">
    <citation type="submission" date="2012-04" db="EMBL/GenBank/DDBJ databases">
        <title>The Genome Sequence of Bacillus cereus BAG5X1-1.</title>
        <authorList>
            <consortium name="The Broad Institute Genome Sequencing Platform"/>
            <consortium name="The Broad Institute Genome Sequencing Center for Infectious Disease"/>
            <person name="Feldgarden M."/>
            <person name="Van der Auwera G.A."/>
            <person name="Mahillon J."/>
            <person name="Duprez V."/>
            <person name="Timmery S."/>
            <person name="Mattelet C."/>
            <person name="Dierick K."/>
            <person name="Sun M."/>
            <person name="Yu Z."/>
            <person name="Zhu L."/>
            <person name="Hu X."/>
            <person name="Shank E.B."/>
            <person name="Swiecicka I."/>
            <person name="Hansen B.M."/>
            <person name="Andrup L."/>
            <person name="Young S.K."/>
            <person name="Zeng Q."/>
            <person name="Gargeya S."/>
            <person name="Fitzgerald M."/>
            <person name="Haas B."/>
            <person name="Abouelleil A."/>
            <person name="Alvarado L."/>
            <person name="Arachchi H.M."/>
            <person name="Berlin A."/>
            <person name="Chapman S.B."/>
            <person name="Goldberg J."/>
            <person name="Griggs A."/>
            <person name="Gujja S."/>
            <person name="Hansen M."/>
            <person name="Howarth C."/>
            <person name="Imamovic A."/>
            <person name="Larimer J."/>
            <person name="McCowen C."/>
            <person name="Montmayeur A."/>
            <person name="Murphy C."/>
            <person name="Neiman D."/>
            <person name="Pearson M."/>
            <person name="Priest M."/>
            <person name="Roberts A."/>
            <person name="Saif S."/>
            <person name="Shea T."/>
            <person name="Sisk P."/>
            <person name="Sykes S."/>
            <person name="Wortman J."/>
            <person name="Nusbaum C."/>
            <person name="Birren B."/>
        </authorList>
    </citation>
    <scope>NUCLEOTIDE SEQUENCE [LARGE SCALE GENOMIC DNA]</scope>
    <source>
        <strain evidence="2 3">BAG5X1-1</strain>
    </source>
</reference>
<dbReference type="AlphaFoldDB" id="J8B472"/>
<sequence length="64" mass="7459">MGTVSKVLEQINQYVWGLPTLLLLVSTGIILTVRLKGLQFSKLFQIKKAIDNSYYFWKNNLQKR</sequence>